<reference evidence="2" key="2">
    <citation type="submission" date="2021-09" db="EMBL/GenBank/DDBJ databases">
        <authorList>
            <person name="Jia N."/>
            <person name="Wang J."/>
            <person name="Shi W."/>
            <person name="Du L."/>
            <person name="Sun Y."/>
            <person name="Zhan W."/>
            <person name="Jiang J."/>
            <person name="Wang Q."/>
            <person name="Zhang B."/>
            <person name="Ji P."/>
            <person name="Sakyi L.B."/>
            <person name="Cui X."/>
            <person name="Yuan T."/>
            <person name="Jiang B."/>
            <person name="Yang W."/>
            <person name="Lam T.T.-Y."/>
            <person name="Chang Q."/>
            <person name="Ding S."/>
            <person name="Wang X."/>
            <person name="Zhu J."/>
            <person name="Ruan X."/>
            <person name="Zhao L."/>
            <person name="Wei J."/>
            <person name="Que T."/>
            <person name="Du C."/>
            <person name="Cheng J."/>
            <person name="Dai P."/>
            <person name="Han X."/>
            <person name="Huang E."/>
            <person name="Gao Y."/>
            <person name="Liu J."/>
            <person name="Shao H."/>
            <person name="Ye R."/>
            <person name="Li L."/>
            <person name="Wei W."/>
            <person name="Wang X."/>
            <person name="Wang C."/>
            <person name="Huo Q."/>
            <person name="Li W."/>
            <person name="Guo W."/>
            <person name="Chen H."/>
            <person name="Chen S."/>
            <person name="Zhou L."/>
            <person name="Zhou L."/>
            <person name="Ni X."/>
            <person name="Tian J."/>
            <person name="Zhou Y."/>
            <person name="Sheng Y."/>
            <person name="Liu T."/>
            <person name="Pan Y."/>
            <person name="Xia L."/>
            <person name="Li J."/>
            <person name="Zhao F."/>
            <person name="Cao W."/>
        </authorList>
    </citation>
    <scope>NUCLEOTIDE SEQUENCE</scope>
    <source>
        <strain evidence="2">Rsan-2018</strain>
        <tissue evidence="2">Larvae</tissue>
    </source>
</reference>
<organism evidence="2 3">
    <name type="scientific">Rhipicephalus sanguineus</name>
    <name type="common">Brown dog tick</name>
    <name type="synonym">Ixodes sanguineus</name>
    <dbReference type="NCBI Taxonomy" id="34632"/>
    <lineage>
        <taxon>Eukaryota</taxon>
        <taxon>Metazoa</taxon>
        <taxon>Ecdysozoa</taxon>
        <taxon>Arthropoda</taxon>
        <taxon>Chelicerata</taxon>
        <taxon>Arachnida</taxon>
        <taxon>Acari</taxon>
        <taxon>Parasitiformes</taxon>
        <taxon>Ixodida</taxon>
        <taxon>Ixodoidea</taxon>
        <taxon>Ixodidae</taxon>
        <taxon>Rhipicephalinae</taxon>
        <taxon>Rhipicephalus</taxon>
        <taxon>Rhipicephalus</taxon>
    </lineage>
</organism>
<feature type="transmembrane region" description="Helical" evidence="1">
    <location>
        <begin position="54"/>
        <end position="78"/>
    </location>
</feature>
<accession>A0A9D4QFW8</accession>
<keyword evidence="1" id="KW-0812">Transmembrane</keyword>
<dbReference type="VEuPathDB" id="VectorBase:RSAN_057426"/>
<keyword evidence="1" id="KW-0472">Membrane</keyword>
<dbReference type="OrthoDB" id="6493299at2759"/>
<dbReference type="OMA" id="FWLYLYP"/>
<gene>
    <name evidence="2" type="ORF">HPB52_024090</name>
</gene>
<dbReference type="Proteomes" id="UP000821837">
    <property type="component" value="Chromosome 10"/>
</dbReference>
<evidence type="ECO:0000313" key="2">
    <source>
        <dbReference type="EMBL" id="KAH7977069.1"/>
    </source>
</evidence>
<dbReference type="EMBL" id="JABSTV010001246">
    <property type="protein sequence ID" value="KAH7977069.1"/>
    <property type="molecule type" value="Genomic_DNA"/>
</dbReference>
<reference evidence="2" key="1">
    <citation type="journal article" date="2020" name="Cell">
        <title>Large-Scale Comparative Analyses of Tick Genomes Elucidate Their Genetic Diversity and Vector Capacities.</title>
        <authorList>
            <consortium name="Tick Genome and Microbiome Consortium (TIGMIC)"/>
            <person name="Jia N."/>
            <person name="Wang J."/>
            <person name="Shi W."/>
            <person name="Du L."/>
            <person name="Sun Y."/>
            <person name="Zhan W."/>
            <person name="Jiang J.F."/>
            <person name="Wang Q."/>
            <person name="Zhang B."/>
            <person name="Ji P."/>
            <person name="Bell-Sakyi L."/>
            <person name="Cui X.M."/>
            <person name="Yuan T.T."/>
            <person name="Jiang B.G."/>
            <person name="Yang W.F."/>
            <person name="Lam T.T."/>
            <person name="Chang Q.C."/>
            <person name="Ding S.J."/>
            <person name="Wang X.J."/>
            <person name="Zhu J.G."/>
            <person name="Ruan X.D."/>
            <person name="Zhao L."/>
            <person name="Wei J.T."/>
            <person name="Ye R.Z."/>
            <person name="Que T.C."/>
            <person name="Du C.H."/>
            <person name="Zhou Y.H."/>
            <person name="Cheng J.X."/>
            <person name="Dai P.F."/>
            <person name="Guo W.B."/>
            <person name="Han X.H."/>
            <person name="Huang E.J."/>
            <person name="Li L.F."/>
            <person name="Wei W."/>
            <person name="Gao Y.C."/>
            <person name="Liu J.Z."/>
            <person name="Shao H.Z."/>
            <person name="Wang X."/>
            <person name="Wang C.C."/>
            <person name="Yang T.C."/>
            <person name="Huo Q.B."/>
            <person name="Li W."/>
            <person name="Chen H.Y."/>
            <person name="Chen S.E."/>
            <person name="Zhou L.G."/>
            <person name="Ni X.B."/>
            <person name="Tian J.H."/>
            <person name="Sheng Y."/>
            <person name="Liu T."/>
            <person name="Pan Y.S."/>
            <person name="Xia L.Y."/>
            <person name="Li J."/>
            <person name="Zhao F."/>
            <person name="Cao W.C."/>
        </authorList>
    </citation>
    <scope>NUCLEOTIDE SEQUENCE</scope>
    <source>
        <strain evidence="2">Rsan-2018</strain>
    </source>
</reference>
<sequence length="110" mass="11821">MDTVATGGGFLSPEMYGARVLMSPVHPSAGGGRKIVYFIEDVPRPSPGALVPRVALYMIIVLWFGTIFASVAAFWLYLYPKDKEHHVVHAITSTVKATSTLASTVAGENI</sequence>
<keyword evidence="3" id="KW-1185">Reference proteome</keyword>
<proteinExistence type="predicted"/>
<protein>
    <submittedName>
        <fullName evidence="2">Uncharacterized protein</fullName>
    </submittedName>
</protein>
<name>A0A9D4QFW8_RHISA</name>
<comment type="caution">
    <text evidence="2">The sequence shown here is derived from an EMBL/GenBank/DDBJ whole genome shotgun (WGS) entry which is preliminary data.</text>
</comment>
<evidence type="ECO:0000313" key="3">
    <source>
        <dbReference type="Proteomes" id="UP000821837"/>
    </source>
</evidence>
<keyword evidence="1" id="KW-1133">Transmembrane helix</keyword>
<dbReference type="AlphaFoldDB" id="A0A9D4QFW8"/>
<evidence type="ECO:0000256" key="1">
    <source>
        <dbReference type="SAM" id="Phobius"/>
    </source>
</evidence>